<proteinExistence type="predicted"/>
<evidence type="ECO:0000313" key="2">
    <source>
        <dbReference type="EMBL" id="KAH9427067.1"/>
    </source>
</evidence>
<dbReference type="EMBL" id="NJHN03000001">
    <property type="protein sequence ID" value="KAH9427067.1"/>
    <property type="molecule type" value="Genomic_DNA"/>
</dbReference>
<keyword evidence="3" id="KW-1185">Reference proteome</keyword>
<reference evidence="2 3" key="2">
    <citation type="journal article" date="2022" name="Mol. Biol. Evol.">
        <title>Comparative Genomics Reveals Insights into the Divergent Evolution of Astigmatic Mites and Household Pest Adaptations.</title>
        <authorList>
            <person name="Xiong Q."/>
            <person name="Wan A.T."/>
            <person name="Liu X."/>
            <person name="Fung C.S."/>
            <person name="Xiao X."/>
            <person name="Malainual N."/>
            <person name="Hou J."/>
            <person name="Wang L."/>
            <person name="Wang M."/>
            <person name="Yang K.Y."/>
            <person name="Cui Y."/>
            <person name="Leung E.L."/>
            <person name="Nong W."/>
            <person name="Shin S.K."/>
            <person name="Au S.W."/>
            <person name="Jeong K.Y."/>
            <person name="Chew F.T."/>
            <person name="Hui J.H."/>
            <person name="Leung T.F."/>
            <person name="Tungtrongchitr A."/>
            <person name="Zhong N."/>
            <person name="Liu Z."/>
            <person name="Tsui S.K."/>
        </authorList>
    </citation>
    <scope>NUCLEOTIDE SEQUENCE [LARGE SCALE GENOMIC DNA]</scope>
    <source>
        <strain evidence="2">Derp</strain>
    </source>
</reference>
<keyword evidence="1" id="KW-1133">Transmembrane helix</keyword>
<organism evidence="2 3">
    <name type="scientific">Dermatophagoides pteronyssinus</name>
    <name type="common">European house dust mite</name>
    <dbReference type="NCBI Taxonomy" id="6956"/>
    <lineage>
        <taxon>Eukaryota</taxon>
        <taxon>Metazoa</taxon>
        <taxon>Ecdysozoa</taxon>
        <taxon>Arthropoda</taxon>
        <taxon>Chelicerata</taxon>
        <taxon>Arachnida</taxon>
        <taxon>Acari</taxon>
        <taxon>Acariformes</taxon>
        <taxon>Sarcoptiformes</taxon>
        <taxon>Astigmata</taxon>
        <taxon>Psoroptidia</taxon>
        <taxon>Analgoidea</taxon>
        <taxon>Pyroglyphidae</taxon>
        <taxon>Dermatophagoidinae</taxon>
        <taxon>Dermatophagoides</taxon>
    </lineage>
</organism>
<evidence type="ECO:0000256" key="1">
    <source>
        <dbReference type="SAM" id="Phobius"/>
    </source>
</evidence>
<keyword evidence="1" id="KW-0812">Transmembrane</keyword>
<sequence length="74" mass="8479">MVTCLVMVIVWMFWFGFALILYYGLTTIQQSKNFLVTPPPPPTNTRTINEWTMIQQSGSTETVYMEAVETNCHG</sequence>
<reference evidence="2 3" key="1">
    <citation type="journal article" date="2018" name="J. Allergy Clin. Immunol.">
        <title>High-quality assembly of Dermatophagoides pteronyssinus genome and transcriptome reveals a wide range of novel allergens.</title>
        <authorList>
            <person name="Liu X.Y."/>
            <person name="Yang K.Y."/>
            <person name="Wang M.Q."/>
            <person name="Kwok J.S."/>
            <person name="Zeng X."/>
            <person name="Yang Z."/>
            <person name="Xiao X.J."/>
            <person name="Lau C.P."/>
            <person name="Li Y."/>
            <person name="Huang Z.M."/>
            <person name="Ba J.G."/>
            <person name="Yim A.K."/>
            <person name="Ouyang C.Y."/>
            <person name="Ngai S.M."/>
            <person name="Chan T.F."/>
            <person name="Leung E.L."/>
            <person name="Liu L."/>
            <person name="Liu Z.G."/>
            <person name="Tsui S.K."/>
        </authorList>
    </citation>
    <scope>NUCLEOTIDE SEQUENCE [LARGE SCALE GENOMIC DNA]</scope>
    <source>
        <strain evidence="2">Derp</strain>
    </source>
</reference>
<name>A0ABQ8JWW8_DERPT</name>
<evidence type="ECO:0008006" key="4">
    <source>
        <dbReference type="Google" id="ProtNLM"/>
    </source>
</evidence>
<dbReference type="Proteomes" id="UP000887458">
    <property type="component" value="Unassembled WGS sequence"/>
</dbReference>
<protein>
    <recommendedName>
        <fullName evidence="4">Secreted protein</fullName>
    </recommendedName>
</protein>
<keyword evidence="1" id="KW-0472">Membrane</keyword>
<evidence type="ECO:0000313" key="3">
    <source>
        <dbReference type="Proteomes" id="UP000887458"/>
    </source>
</evidence>
<feature type="transmembrane region" description="Helical" evidence="1">
    <location>
        <begin position="6"/>
        <end position="25"/>
    </location>
</feature>
<gene>
    <name evidence="2" type="ORF">DERP_014326</name>
</gene>
<comment type="caution">
    <text evidence="2">The sequence shown here is derived from an EMBL/GenBank/DDBJ whole genome shotgun (WGS) entry which is preliminary data.</text>
</comment>
<accession>A0ABQ8JWW8</accession>